<keyword evidence="7" id="KW-0963">Cytoplasm</keyword>
<dbReference type="SUPFAM" id="SSF82171">
    <property type="entry name" value="DPP6 N-terminal domain-like"/>
    <property type="match status" value="1"/>
</dbReference>
<evidence type="ECO:0000256" key="1">
    <source>
        <dbReference type="ARBA" id="ARBA00000721"/>
    </source>
</evidence>
<evidence type="ECO:0000256" key="7">
    <source>
        <dbReference type="ARBA" id="ARBA00022490"/>
    </source>
</evidence>
<accession>A0ABM1J5E4</accession>
<protein>
    <recommendedName>
        <fullName evidence="6">Acylamino-acid-releasing enzyme</fullName>
        <ecNumber evidence="5">3.4.19.1</ecNumber>
    </recommendedName>
</protein>
<comment type="subunit">
    <text evidence="4">Homotetramer.</text>
</comment>
<dbReference type="PANTHER" id="PTHR42776">
    <property type="entry name" value="SERINE PEPTIDASE S9 FAMILY MEMBER"/>
    <property type="match status" value="1"/>
</dbReference>
<dbReference type="Pfam" id="PF19283">
    <property type="entry name" value="APEH_N"/>
    <property type="match status" value="1"/>
</dbReference>
<sequence length="743" mass="84162">MAMSNRLEKVVNTYKLLSKNSTLNSAKIINVTSKNIFIQSVWSQKNLEKQTNQRFIQNHFLNEDFQPAVESFPIDITQELVSAISEDGVFKAILRSSTVDNKTKQYIEIWNKQNMIKNYDLAALDVHGDIYVDDTKFGTFEWSPDRAKLLYIAEKKLPKSEAFYKQKSLDKKNEEKKEKEEIIPGNEYIYKPDWGEQLVSKHYPVAVILNIKTDSITALSEIPDQYSPGQLLWMKDSKSIIGVVWTHEPRHLGLIACTNRKSWIFSLNNGEFRLLSKDGCAVQAPKISPDGKYLVWLERSASGPHHNAHRLMYLDLECTQKEPIIITDIIDSGRTIHNEKLFYGIYGRLPQRCWSKDGRYLFYSTAQRTNIRSYVIDMEEKNMIEIQNDESSLTILDVKDDIIAFALTSLLKPSTLYVGRLDPTQFKNGNITRVNITNSQEIDDFKSLMYKHTIYEYDNDDDIKTFNFTYFGPKDGKEKSIPLIVAPHGGPHSNFVNAFSFDYSLLALMGMAVLQVNYRGSTGMGAKNVEFLQGKVGDVDVKDCVTATKEALNKYPWLSPSHVGVCGGSHGGFLVAHLTAQYPDLYKVAVARNPVIDIAAMYTISDIPDCRNTLTAEEILAYQHNVCKAVINMSDPVVPSTVGVMEMFVKMYNSSPIILVDRVKAPTLICIGTNDLRVPSSQGKLWYNHLKANKVKTKMLVYEDNHQLGSGTAEMDSLINLCLWLMKHNSIDEEDNSGLPAIL</sequence>
<evidence type="ECO:0000256" key="6">
    <source>
        <dbReference type="ARBA" id="ARBA00018421"/>
    </source>
</evidence>
<dbReference type="GeneID" id="107072344"/>
<dbReference type="Gene3D" id="2.120.10.30">
    <property type="entry name" value="TolB, C-terminal domain"/>
    <property type="match status" value="1"/>
</dbReference>
<evidence type="ECO:0000256" key="4">
    <source>
        <dbReference type="ARBA" id="ARBA00011881"/>
    </source>
</evidence>
<dbReference type="Proteomes" id="UP000694924">
    <property type="component" value="Unplaced"/>
</dbReference>
<dbReference type="InterPro" id="IPR045550">
    <property type="entry name" value="AARE_N"/>
</dbReference>
<dbReference type="Pfam" id="PF00326">
    <property type="entry name" value="Peptidase_S9"/>
    <property type="match status" value="1"/>
</dbReference>
<feature type="domain" description="Acylamino-acid-releasing enzyme N-terminal" evidence="10">
    <location>
        <begin position="17"/>
        <end position="438"/>
    </location>
</feature>
<dbReference type="EC" id="3.4.19.1" evidence="5"/>
<comment type="catalytic activity">
    <reaction evidence="1">
        <text>Cleavage of an N-acetyl or N-formyl amino acid from the N-terminus of a polypeptide.</text>
        <dbReference type="EC" id="3.4.19.1"/>
    </reaction>
</comment>
<keyword evidence="11" id="KW-1185">Reference proteome</keyword>
<dbReference type="InterPro" id="IPR011042">
    <property type="entry name" value="6-blade_b-propeller_TolB-like"/>
</dbReference>
<comment type="similarity">
    <text evidence="3">Belongs to the peptidase S9C family.</text>
</comment>
<name>A0ABM1J5E4_POLDO</name>
<evidence type="ECO:0000256" key="8">
    <source>
        <dbReference type="ARBA" id="ARBA00022801"/>
    </source>
</evidence>
<evidence type="ECO:0000259" key="10">
    <source>
        <dbReference type="Pfam" id="PF19283"/>
    </source>
</evidence>
<reference evidence="12 13" key="1">
    <citation type="submission" date="2025-05" db="UniProtKB">
        <authorList>
            <consortium name="RefSeq"/>
        </authorList>
    </citation>
    <scope>IDENTIFICATION</scope>
    <source>
        <tissue evidence="12 13">Whole body</tissue>
    </source>
</reference>
<dbReference type="InterPro" id="IPR029058">
    <property type="entry name" value="AB_hydrolase_fold"/>
</dbReference>
<organism evidence="11 13">
    <name type="scientific">Polistes dominula</name>
    <name type="common">European paper wasp</name>
    <name type="synonym">Vespa dominula</name>
    <dbReference type="NCBI Taxonomy" id="743375"/>
    <lineage>
        <taxon>Eukaryota</taxon>
        <taxon>Metazoa</taxon>
        <taxon>Ecdysozoa</taxon>
        <taxon>Arthropoda</taxon>
        <taxon>Hexapoda</taxon>
        <taxon>Insecta</taxon>
        <taxon>Pterygota</taxon>
        <taxon>Neoptera</taxon>
        <taxon>Endopterygota</taxon>
        <taxon>Hymenoptera</taxon>
        <taxon>Apocrita</taxon>
        <taxon>Aculeata</taxon>
        <taxon>Vespoidea</taxon>
        <taxon>Vespidae</taxon>
        <taxon>Polistinae</taxon>
        <taxon>Polistini</taxon>
        <taxon>Polistes</taxon>
    </lineage>
</organism>
<feature type="domain" description="Peptidase S9 prolyl oligopeptidase catalytic" evidence="9">
    <location>
        <begin position="498"/>
        <end position="727"/>
    </location>
</feature>
<evidence type="ECO:0000256" key="5">
    <source>
        <dbReference type="ARBA" id="ARBA00012917"/>
    </source>
</evidence>
<dbReference type="RefSeq" id="XP_015187681.1">
    <property type="nucleotide sequence ID" value="XM_015332195.1"/>
</dbReference>
<dbReference type="SUPFAM" id="SSF53474">
    <property type="entry name" value="alpha/beta-Hydrolases"/>
    <property type="match status" value="1"/>
</dbReference>
<dbReference type="PANTHER" id="PTHR42776:SF4">
    <property type="entry name" value="ACYLAMINO-ACID-RELEASING ENZYME"/>
    <property type="match status" value="1"/>
</dbReference>
<dbReference type="Gene3D" id="3.40.50.1820">
    <property type="entry name" value="alpha/beta hydrolase"/>
    <property type="match status" value="1"/>
</dbReference>
<evidence type="ECO:0000259" key="9">
    <source>
        <dbReference type="Pfam" id="PF00326"/>
    </source>
</evidence>
<proteinExistence type="inferred from homology"/>
<evidence type="ECO:0000313" key="11">
    <source>
        <dbReference type="Proteomes" id="UP000694924"/>
    </source>
</evidence>
<gene>
    <name evidence="12 13" type="primary">LOC107072344</name>
</gene>
<evidence type="ECO:0000313" key="12">
    <source>
        <dbReference type="RefSeq" id="XP_015187681.1"/>
    </source>
</evidence>
<dbReference type="InterPro" id="IPR001375">
    <property type="entry name" value="Peptidase_S9_cat"/>
</dbReference>
<evidence type="ECO:0000313" key="13">
    <source>
        <dbReference type="RefSeq" id="XP_015187682.1"/>
    </source>
</evidence>
<evidence type="ECO:0000256" key="3">
    <source>
        <dbReference type="ARBA" id="ARBA00010040"/>
    </source>
</evidence>
<evidence type="ECO:0000256" key="2">
    <source>
        <dbReference type="ARBA" id="ARBA00004496"/>
    </source>
</evidence>
<comment type="subcellular location">
    <subcellularLocation>
        <location evidence="2">Cytoplasm</location>
    </subcellularLocation>
</comment>
<keyword evidence="8" id="KW-0378">Hydrolase</keyword>
<dbReference type="RefSeq" id="XP_015187682.1">
    <property type="nucleotide sequence ID" value="XM_015332196.1"/>
</dbReference>